<evidence type="ECO:0000313" key="2">
    <source>
        <dbReference type="EMBL" id="SEM53212.1"/>
    </source>
</evidence>
<proteinExistence type="predicted"/>
<dbReference type="Proteomes" id="UP000199158">
    <property type="component" value="Unassembled WGS sequence"/>
</dbReference>
<dbReference type="STRING" id="474960.SAMN05216180_0432"/>
<gene>
    <name evidence="2" type="ORF">SAMN05216180_0432</name>
</gene>
<evidence type="ECO:0000256" key="1">
    <source>
        <dbReference type="SAM" id="Phobius"/>
    </source>
</evidence>
<keyword evidence="3" id="KW-1185">Reference proteome</keyword>
<sequence length="140" mass="15432">MKQVIYYYLCLKVLIKAFAGGYLFITDSTGLPPIVFGVCAVLVLAGGTVAFRSFKNKTKPNEIALFFIAEIVATVFNLIFVSQGTLIESGIWDMFVTGSLFDIILAATIIFFTVKRKSAYINMGKQSFAPQSHEVTGKIR</sequence>
<feature type="transmembrane region" description="Helical" evidence="1">
    <location>
        <begin position="94"/>
        <end position="114"/>
    </location>
</feature>
<name>A0A1H7Z3N0_9FIRM</name>
<dbReference type="RefSeq" id="WP_092751180.1">
    <property type="nucleotide sequence ID" value="NZ_FOCG01000001.1"/>
</dbReference>
<reference evidence="2 3" key="1">
    <citation type="submission" date="2016-10" db="EMBL/GenBank/DDBJ databases">
        <authorList>
            <person name="de Groot N.N."/>
        </authorList>
    </citation>
    <scope>NUCLEOTIDE SEQUENCE [LARGE SCALE GENOMIC DNA]</scope>
    <source>
        <strain evidence="2 3">CGMCC 1.5070</strain>
    </source>
</reference>
<accession>A0A1H7Z3N0</accession>
<feature type="transmembrane region" description="Helical" evidence="1">
    <location>
        <begin position="5"/>
        <end position="25"/>
    </location>
</feature>
<keyword evidence="1" id="KW-1133">Transmembrane helix</keyword>
<dbReference type="AlphaFoldDB" id="A0A1H7Z3N0"/>
<dbReference type="EMBL" id="FOCG01000001">
    <property type="protein sequence ID" value="SEM53212.1"/>
    <property type="molecule type" value="Genomic_DNA"/>
</dbReference>
<keyword evidence="1" id="KW-0812">Transmembrane</keyword>
<organism evidence="2 3">
    <name type="scientific">Hydrogenoanaerobacterium saccharovorans</name>
    <dbReference type="NCBI Taxonomy" id="474960"/>
    <lineage>
        <taxon>Bacteria</taxon>
        <taxon>Bacillati</taxon>
        <taxon>Bacillota</taxon>
        <taxon>Clostridia</taxon>
        <taxon>Eubacteriales</taxon>
        <taxon>Oscillospiraceae</taxon>
        <taxon>Hydrogenoanaerobacterium</taxon>
    </lineage>
</organism>
<protein>
    <submittedName>
        <fullName evidence="2">Uncharacterized protein</fullName>
    </submittedName>
</protein>
<feature type="transmembrane region" description="Helical" evidence="1">
    <location>
        <begin position="63"/>
        <end position="82"/>
    </location>
</feature>
<keyword evidence="1" id="KW-0472">Membrane</keyword>
<feature type="transmembrane region" description="Helical" evidence="1">
    <location>
        <begin position="31"/>
        <end position="51"/>
    </location>
</feature>
<evidence type="ECO:0000313" key="3">
    <source>
        <dbReference type="Proteomes" id="UP000199158"/>
    </source>
</evidence>